<name>A0A5E4UNH8_9BURK</name>
<gene>
    <name evidence="1" type="ORF">PTE31013_02171</name>
</gene>
<dbReference type="RefSeq" id="WP_150612805.1">
    <property type="nucleotide sequence ID" value="NZ_CABPRU010000004.1"/>
</dbReference>
<evidence type="ECO:0000313" key="2">
    <source>
        <dbReference type="Proteomes" id="UP000334380"/>
    </source>
</evidence>
<keyword evidence="2" id="KW-1185">Reference proteome</keyword>
<accession>A0A5E4UNH8</accession>
<dbReference type="AlphaFoldDB" id="A0A5E4UNH8"/>
<organism evidence="1 2">
    <name type="scientific">Pandoraea terrigena</name>
    <dbReference type="NCBI Taxonomy" id="2508292"/>
    <lineage>
        <taxon>Bacteria</taxon>
        <taxon>Pseudomonadati</taxon>
        <taxon>Pseudomonadota</taxon>
        <taxon>Betaproteobacteria</taxon>
        <taxon>Burkholderiales</taxon>
        <taxon>Burkholderiaceae</taxon>
        <taxon>Pandoraea</taxon>
    </lineage>
</organism>
<dbReference type="Proteomes" id="UP000334380">
    <property type="component" value="Unassembled WGS sequence"/>
</dbReference>
<protein>
    <submittedName>
        <fullName evidence="1">Uncharacterized protein</fullName>
    </submittedName>
</protein>
<reference evidence="1 2" key="1">
    <citation type="submission" date="2019-08" db="EMBL/GenBank/DDBJ databases">
        <authorList>
            <person name="Peeters C."/>
        </authorList>
    </citation>
    <scope>NUCLEOTIDE SEQUENCE [LARGE SCALE GENOMIC DNA]</scope>
    <source>
        <strain evidence="1 2">LMG 31013</strain>
    </source>
</reference>
<evidence type="ECO:0000313" key="1">
    <source>
        <dbReference type="EMBL" id="VVE01581.1"/>
    </source>
</evidence>
<proteinExistence type="predicted"/>
<dbReference type="EMBL" id="CABPRU010000004">
    <property type="protein sequence ID" value="VVE01581.1"/>
    <property type="molecule type" value="Genomic_DNA"/>
</dbReference>
<sequence>MNAPINFEQQFAAAPARVPLVVSVGEVINLIGFMDSEASDLREILDFICGLAMARNDVVLLALATSARDHTLEMTIRALDVDLRNNIGYFAEEREDL</sequence>